<evidence type="ECO:0008006" key="4">
    <source>
        <dbReference type="Google" id="ProtNLM"/>
    </source>
</evidence>
<keyword evidence="1" id="KW-0732">Signal</keyword>
<dbReference type="RefSeq" id="WP_167703219.1">
    <property type="nucleotide sequence ID" value="NZ_CP118168.1"/>
</dbReference>
<evidence type="ECO:0000256" key="1">
    <source>
        <dbReference type="SAM" id="SignalP"/>
    </source>
</evidence>
<accession>A0A968GBK4</accession>
<dbReference type="EMBL" id="JAATLK010000001">
    <property type="protein sequence ID" value="NIZ46769.1"/>
    <property type="molecule type" value="Genomic_DNA"/>
</dbReference>
<protein>
    <recommendedName>
        <fullName evidence="4">Outer membrane protein beta-barrel domain-containing protein</fullName>
    </recommendedName>
</protein>
<organism evidence="2 3">
    <name type="scientific">Entomospira nematocerorum</name>
    <dbReference type="NCBI Taxonomy" id="2719987"/>
    <lineage>
        <taxon>Bacteria</taxon>
        <taxon>Pseudomonadati</taxon>
        <taxon>Spirochaetota</taxon>
        <taxon>Spirochaetia</taxon>
        <taxon>Spirochaetales</taxon>
        <taxon>Spirochaetaceae</taxon>
        <taxon>Entomospira</taxon>
    </lineage>
</organism>
<proteinExistence type="predicted"/>
<gene>
    <name evidence="2" type="ORF">HCT46_02380</name>
</gene>
<evidence type="ECO:0000313" key="2">
    <source>
        <dbReference type="EMBL" id="NIZ46769.1"/>
    </source>
</evidence>
<feature type="chain" id="PRO_5038144509" description="Outer membrane protein beta-barrel domain-containing protein" evidence="1">
    <location>
        <begin position="22"/>
        <end position="243"/>
    </location>
</feature>
<dbReference type="Proteomes" id="UP000752013">
    <property type="component" value="Unassembled WGS sequence"/>
</dbReference>
<keyword evidence="3" id="KW-1185">Reference proteome</keyword>
<dbReference type="AlphaFoldDB" id="A0A968GBK4"/>
<sequence length="243" mass="27102">MRMTYVLFLLLFSILSTATYAMEMDYTIGARIGVGIGTSATNPFVGIDPTTNQHQNPIISHPQGLLSNHVNGSIMLYSDVGFVDWFALTPEVLFFCGNKTIIGDVASVPLGLFEAQLTFLSFEIDALAKFRYGWLFLGVGPGLSIATAPKFKDTDLQNTYTDQARARLDFIMVLDVGLNVPVDKNKQHHVTFNIRTSTNISGMIGLNKASKRWENQDQQSKDFEIRGINAVRGTFYLGYMYQF</sequence>
<name>A0A968GBK4_9SPIO</name>
<reference evidence="2" key="1">
    <citation type="submission" date="2020-03" db="EMBL/GenBank/DDBJ databases">
        <title>Spirochaetal bacteria isolated from arthropods constitute a novel genus Entomospira genus novum within the order Spirochaetales.</title>
        <authorList>
            <person name="Grana-Miraglia L."/>
            <person name="Sikutova S."/>
            <person name="Fingerle V."/>
            <person name="Sing A."/>
            <person name="Castillo-Ramirez S."/>
            <person name="Margos G."/>
            <person name="Rudolf I."/>
        </authorList>
    </citation>
    <scope>NUCLEOTIDE SEQUENCE</scope>
    <source>
        <strain evidence="2">BR208</strain>
    </source>
</reference>
<comment type="caution">
    <text evidence="2">The sequence shown here is derived from an EMBL/GenBank/DDBJ whole genome shotgun (WGS) entry which is preliminary data.</text>
</comment>
<evidence type="ECO:0000313" key="3">
    <source>
        <dbReference type="Proteomes" id="UP000752013"/>
    </source>
</evidence>
<feature type="signal peptide" evidence="1">
    <location>
        <begin position="1"/>
        <end position="21"/>
    </location>
</feature>